<feature type="compositionally biased region" description="Basic residues" evidence="1">
    <location>
        <begin position="590"/>
        <end position="601"/>
    </location>
</feature>
<dbReference type="Proteomes" id="UP001151760">
    <property type="component" value="Unassembled WGS sequence"/>
</dbReference>
<reference evidence="3" key="2">
    <citation type="submission" date="2022-01" db="EMBL/GenBank/DDBJ databases">
        <authorList>
            <person name="Yamashiro T."/>
            <person name="Shiraishi A."/>
            <person name="Satake H."/>
            <person name="Nakayama K."/>
        </authorList>
    </citation>
    <scope>NUCLEOTIDE SEQUENCE</scope>
</reference>
<proteinExistence type="predicted"/>
<reference evidence="3" key="1">
    <citation type="journal article" date="2022" name="Int. J. Mol. Sci.">
        <title>Draft Genome of Tanacetum Coccineum: Genomic Comparison of Closely Related Tanacetum-Family Plants.</title>
        <authorList>
            <person name="Yamashiro T."/>
            <person name="Shiraishi A."/>
            <person name="Nakayama K."/>
            <person name="Satake H."/>
        </authorList>
    </citation>
    <scope>NUCLEOTIDE SEQUENCE</scope>
</reference>
<organism evidence="3 4">
    <name type="scientific">Tanacetum coccineum</name>
    <dbReference type="NCBI Taxonomy" id="301880"/>
    <lineage>
        <taxon>Eukaryota</taxon>
        <taxon>Viridiplantae</taxon>
        <taxon>Streptophyta</taxon>
        <taxon>Embryophyta</taxon>
        <taxon>Tracheophyta</taxon>
        <taxon>Spermatophyta</taxon>
        <taxon>Magnoliopsida</taxon>
        <taxon>eudicotyledons</taxon>
        <taxon>Gunneridae</taxon>
        <taxon>Pentapetalae</taxon>
        <taxon>asterids</taxon>
        <taxon>campanulids</taxon>
        <taxon>Asterales</taxon>
        <taxon>Asteraceae</taxon>
        <taxon>Asteroideae</taxon>
        <taxon>Anthemideae</taxon>
        <taxon>Anthemidinae</taxon>
        <taxon>Tanacetum</taxon>
    </lineage>
</organism>
<feature type="region of interest" description="Disordered" evidence="1">
    <location>
        <begin position="569"/>
        <end position="605"/>
    </location>
</feature>
<evidence type="ECO:0000256" key="1">
    <source>
        <dbReference type="SAM" id="MobiDB-lite"/>
    </source>
</evidence>
<evidence type="ECO:0000313" key="4">
    <source>
        <dbReference type="Proteomes" id="UP001151760"/>
    </source>
</evidence>
<evidence type="ECO:0000259" key="2">
    <source>
        <dbReference type="Pfam" id="PF07727"/>
    </source>
</evidence>
<dbReference type="Pfam" id="PF14223">
    <property type="entry name" value="Retrotran_gag_2"/>
    <property type="match status" value="1"/>
</dbReference>
<comment type="caution">
    <text evidence="3">The sequence shown here is derived from an EMBL/GenBank/DDBJ whole genome shotgun (WGS) entry which is preliminary data.</text>
</comment>
<accession>A0ABQ5AUY6</accession>
<dbReference type="InterPro" id="IPR013103">
    <property type="entry name" value="RVT_2"/>
</dbReference>
<evidence type="ECO:0000313" key="3">
    <source>
        <dbReference type="EMBL" id="GJT06471.1"/>
    </source>
</evidence>
<sequence length="840" mass="94847">MNNNTPRTLIPLRPNLGVLHKSILLLAIPDEYLLKFHNIADVKSLWEAIKLRFGGNVESKKMQKNVLKYQFENFSTASNESLDKAYDRFQKLISQLEVHGAPITKEDINQKFLRSLPSSWNQIALIMRNKRLFHVAYYTAWERGYSTDRKIPLIETAFKVRGFWESLLEARHKGDINMISGILAIRTLKSTYLAMTITLRLHFQTSETHSSSLDSFLMPLKVKTYDRPEPIVTEDVASSYQNDHVEHFNHTSDENIIESLIKTKDIQFTEPPSSTTEYASASNKVLTIQTETLTSTSSFTTSGPQDRWSRDKHIELVNIMGNPGARMLRRAMAKELSVASTHEFARIEAIKIFLAFATYMNFIVNQMDVKSAFLNGKLKEEVYVQQPSSFESSEFLNHVYKLDKALYRLKQAPIACTKGEVGLTSFGNAIGANYLPYLKDYVDLPNQSVVKQFFTEIGYNDQIEATGTLRKSYAMILYCMANGVKIDFAKVIWYDLLSKLQKKHKEKVIPYSTFISLLLEHKMKETYENPEATSIHTPIFSVNNWTLKKDQPEGPPFTAHTLDICTANGPEEFKAPKTTPKTEELDPKGKKPGAKNGCRKTIHSDLYSPGHNASTYLTVEADLRTSDPKNFLPQKQATNLDFLEDDQPLQMSNEDEAEIQAETKDTSVPHPPLSPKLIKIQELTNQVQPSFSNIQQLTKLLINALKLKLTKLFINHDLSASILTELKELPSKVNEINGAVGDLKQYIEKFDIEVPGDLKAHPDKLEEFQTSFPALTTKFASLESFKLDFLVGLLDESGGFHSNLHRVVAALDRFAKAIDSASQKAVDQSVPSAGQVGTPC</sequence>
<name>A0ABQ5AUY6_9ASTR</name>
<gene>
    <name evidence="3" type="ORF">Tco_0840933</name>
</gene>
<protein>
    <submittedName>
        <fullName evidence="3">Retrovirus-related pol polyprotein from transposon TNT 1-94</fullName>
    </submittedName>
</protein>
<dbReference type="Pfam" id="PF07727">
    <property type="entry name" value="RVT_2"/>
    <property type="match status" value="1"/>
</dbReference>
<keyword evidence="4" id="KW-1185">Reference proteome</keyword>
<feature type="compositionally biased region" description="Basic and acidic residues" evidence="1">
    <location>
        <begin position="571"/>
        <end position="589"/>
    </location>
</feature>
<feature type="domain" description="Reverse transcriptase Ty1/copia-type" evidence="2">
    <location>
        <begin position="344"/>
        <end position="415"/>
    </location>
</feature>
<dbReference type="EMBL" id="BQNB010012672">
    <property type="protein sequence ID" value="GJT06471.1"/>
    <property type="molecule type" value="Genomic_DNA"/>
</dbReference>